<dbReference type="GO" id="GO:0005524">
    <property type="term" value="F:ATP binding"/>
    <property type="evidence" value="ECO:0007669"/>
    <property type="project" value="UniProtKB-KW"/>
</dbReference>
<dbReference type="OrthoDB" id="9800654at2"/>
<evidence type="ECO:0000256" key="5">
    <source>
        <dbReference type="ARBA" id="ARBA00022840"/>
    </source>
</evidence>
<dbReference type="eggNOG" id="COG4133">
    <property type="taxonomic scope" value="Bacteria"/>
</dbReference>
<dbReference type="AlphaFoldDB" id="B2IJ59"/>
<evidence type="ECO:0000259" key="8">
    <source>
        <dbReference type="PROSITE" id="PS50893"/>
    </source>
</evidence>
<dbReference type="NCBIfam" id="TIGR01189">
    <property type="entry name" value="ccmA"/>
    <property type="match status" value="1"/>
</dbReference>
<keyword evidence="6" id="KW-1278">Translocase</keyword>
<name>B2IJ59_BEII9</name>
<keyword evidence="4" id="KW-0201">Cytochrome c-type biogenesis</keyword>
<keyword evidence="2" id="KW-0813">Transport</keyword>
<reference evidence="10" key="1">
    <citation type="submission" date="2008-03" db="EMBL/GenBank/DDBJ databases">
        <title>Complete sequence of chromosome of Beijerinckia indica subsp. indica ATCC 9039.</title>
        <authorList>
            <consortium name="US DOE Joint Genome Institute"/>
            <person name="Copeland A."/>
            <person name="Lucas S."/>
            <person name="Lapidus A."/>
            <person name="Glavina del Rio T."/>
            <person name="Dalin E."/>
            <person name="Tice H."/>
            <person name="Bruce D."/>
            <person name="Goodwin L."/>
            <person name="Pitluck S."/>
            <person name="LaButti K."/>
            <person name="Schmutz J."/>
            <person name="Larimer F."/>
            <person name="Land M."/>
            <person name="Hauser L."/>
            <person name="Kyrpides N."/>
            <person name="Mikhailova N."/>
            <person name="Dunfield P.F."/>
            <person name="Dedysh S.N."/>
            <person name="Liesack W."/>
            <person name="Saw J.H."/>
            <person name="Alam M."/>
            <person name="Chen Y."/>
            <person name="Murrell J.C."/>
            <person name="Richardson P."/>
        </authorList>
    </citation>
    <scope>NUCLEOTIDE SEQUENCE [LARGE SCALE GENOMIC DNA]</scope>
    <source>
        <strain evidence="10">ATCC 9039 / DSM 1715 / NCIMB 8712</strain>
    </source>
</reference>
<dbReference type="PROSITE" id="PS50893">
    <property type="entry name" value="ABC_TRANSPORTER_2"/>
    <property type="match status" value="1"/>
</dbReference>
<evidence type="ECO:0000256" key="3">
    <source>
        <dbReference type="ARBA" id="ARBA00022741"/>
    </source>
</evidence>
<dbReference type="InterPro" id="IPR017871">
    <property type="entry name" value="ABC_transporter-like_CS"/>
</dbReference>
<dbReference type="PANTHER" id="PTHR43499:SF1">
    <property type="entry name" value="ABC TRANSPORTER I FAMILY MEMBER 1"/>
    <property type="match status" value="1"/>
</dbReference>
<reference evidence="9 10" key="2">
    <citation type="journal article" date="2010" name="J. Bacteriol.">
        <title>Complete genome sequence of Beijerinckia indica subsp. indica.</title>
        <authorList>
            <person name="Tamas I."/>
            <person name="Dedysh S.N."/>
            <person name="Liesack W."/>
            <person name="Stott M.B."/>
            <person name="Alam M."/>
            <person name="Murrell J.C."/>
            <person name="Dunfield P.F."/>
        </authorList>
    </citation>
    <scope>NUCLEOTIDE SEQUENCE [LARGE SCALE GENOMIC DNA]</scope>
    <source>
        <strain evidence="10">ATCC 9039 / DSM 1715 / NCIMB 8712</strain>
    </source>
</reference>
<dbReference type="GO" id="GO:0022857">
    <property type="term" value="F:transmembrane transporter activity"/>
    <property type="evidence" value="ECO:0007669"/>
    <property type="project" value="InterPro"/>
</dbReference>
<organism evidence="9 10">
    <name type="scientific">Beijerinckia indica subsp. indica (strain ATCC 9039 / DSM 1715 / NCIMB 8712)</name>
    <dbReference type="NCBI Taxonomy" id="395963"/>
    <lineage>
        <taxon>Bacteria</taxon>
        <taxon>Pseudomonadati</taxon>
        <taxon>Pseudomonadota</taxon>
        <taxon>Alphaproteobacteria</taxon>
        <taxon>Hyphomicrobiales</taxon>
        <taxon>Beijerinckiaceae</taxon>
        <taxon>Beijerinckia</taxon>
    </lineage>
</organism>
<dbReference type="RefSeq" id="WP_012384179.1">
    <property type="nucleotide sequence ID" value="NC_010581.1"/>
</dbReference>
<evidence type="ECO:0000256" key="7">
    <source>
        <dbReference type="ARBA" id="ARBA00023136"/>
    </source>
</evidence>
<comment type="similarity">
    <text evidence="1">Belongs to the ABC transporter superfamily.</text>
</comment>
<dbReference type="InterPro" id="IPR003593">
    <property type="entry name" value="AAA+_ATPase"/>
</dbReference>
<dbReference type="PROSITE" id="PS00211">
    <property type="entry name" value="ABC_TRANSPORTER_1"/>
    <property type="match status" value="1"/>
</dbReference>
<protein>
    <submittedName>
        <fullName evidence="9">Heme exporter protein CcmA</fullName>
    </submittedName>
</protein>
<dbReference type="SMART" id="SM00382">
    <property type="entry name" value="AAA"/>
    <property type="match status" value="1"/>
</dbReference>
<proteinExistence type="inferred from homology"/>
<dbReference type="InterPro" id="IPR027417">
    <property type="entry name" value="P-loop_NTPase"/>
</dbReference>
<sequence>MRLEARDLCVERGGRVVLHDLSFTLESGESLIVTGQNGAGKSTLLRTLAGLVPMTRGRLIASPQTEEELAERLHYIGHADAFKGTLTPIENLTFWAAMLRTDAPPLSPRAALGELGIEHLGDLPSAYLSAGQRRRLSLARLLVAARPLWLLDEPTTALDQASQDVLFTLMRKHIEKGGSIIAATHAPLDLPGRTLSLTATDGVAA</sequence>
<dbReference type="Proteomes" id="UP000001695">
    <property type="component" value="Chromosome"/>
</dbReference>
<evidence type="ECO:0000313" key="9">
    <source>
        <dbReference type="EMBL" id="ACB94822.1"/>
    </source>
</evidence>
<gene>
    <name evidence="9" type="ordered locus">Bind_1180</name>
</gene>
<dbReference type="Gene3D" id="3.40.50.300">
    <property type="entry name" value="P-loop containing nucleotide triphosphate hydrolases"/>
    <property type="match status" value="1"/>
</dbReference>
<accession>B2IJ59</accession>
<dbReference type="InterPro" id="IPR003439">
    <property type="entry name" value="ABC_transporter-like_ATP-bd"/>
</dbReference>
<dbReference type="SUPFAM" id="SSF52540">
    <property type="entry name" value="P-loop containing nucleoside triphosphate hydrolases"/>
    <property type="match status" value="1"/>
</dbReference>
<dbReference type="HOGENOM" id="CLU_000604_1_2_5"/>
<keyword evidence="5" id="KW-0067">ATP-binding</keyword>
<dbReference type="GO" id="GO:0017004">
    <property type="term" value="P:cytochrome complex assembly"/>
    <property type="evidence" value="ECO:0007669"/>
    <property type="project" value="UniProtKB-KW"/>
</dbReference>
<dbReference type="Pfam" id="PF00005">
    <property type="entry name" value="ABC_tran"/>
    <property type="match status" value="1"/>
</dbReference>
<dbReference type="EMBL" id="CP001016">
    <property type="protein sequence ID" value="ACB94822.1"/>
    <property type="molecule type" value="Genomic_DNA"/>
</dbReference>
<evidence type="ECO:0000256" key="4">
    <source>
        <dbReference type="ARBA" id="ARBA00022748"/>
    </source>
</evidence>
<keyword evidence="10" id="KW-1185">Reference proteome</keyword>
<dbReference type="KEGG" id="bid:Bind_1180"/>
<dbReference type="STRING" id="395963.Bind_1180"/>
<evidence type="ECO:0000256" key="2">
    <source>
        <dbReference type="ARBA" id="ARBA00022448"/>
    </source>
</evidence>
<dbReference type="PANTHER" id="PTHR43499">
    <property type="entry name" value="ABC TRANSPORTER I FAMILY MEMBER 1"/>
    <property type="match status" value="1"/>
</dbReference>
<evidence type="ECO:0000256" key="6">
    <source>
        <dbReference type="ARBA" id="ARBA00022967"/>
    </source>
</evidence>
<evidence type="ECO:0000256" key="1">
    <source>
        <dbReference type="ARBA" id="ARBA00005417"/>
    </source>
</evidence>
<keyword evidence="7" id="KW-0472">Membrane</keyword>
<feature type="domain" description="ABC transporter" evidence="8">
    <location>
        <begin position="3"/>
        <end position="203"/>
    </location>
</feature>
<evidence type="ECO:0000313" key="10">
    <source>
        <dbReference type="Proteomes" id="UP000001695"/>
    </source>
</evidence>
<keyword evidence="3" id="KW-0547">Nucleotide-binding</keyword>
<dbReference type="InterPro" id="IPR005895">
    <property type="entry name" value="ABC_transptr_haem_export_CcmA"/>
</dbReference>
<dbReference type="GO" id="GO:0016887">
    <property type="term" value="F:ATP hydrolysis activity"/>
    <property type="evidence" value="ECO:0007669"/>
    <property type="project" value="InterPro"/>
</dbReference>